<name>A0A7W7PHL3_STRNE</name>
<sequence length="62" mass="6385">MASMPAEPAQGFPAASGPDLALVITAALAVGYVLGATTKIDQVMTEVAVSLLGWCVIQIRRL</sequence>
<comment type="caution">
    <text evidence="1">The sequence shown here is derived from an EMBL/GenBank/DDBJ whole genome shotgun (WGS) entry which is preliminary data.</text>
</comment>
<keyword evidence="2" id="KW-1185">Reference proteome</keyword>
<protein>
    <submittedName>
        <fullName evidence="1">Uncharacterized protein</fullName>
    </submittedName>
</protein>
<organism evidence="1 2">
    <name type="scientific">Streptomyces netropsis</name>
    <name type="common">Streptoverticillium netropsis</name>
    <dbReference type="NCBI Taxonomy" id="55404"/>
    <lineage>
        <taxon>Bacteria</taxon>
        <taxon>Bacillati</taxon>
        <taxon>Actinomycetota</taxon>
        <taxon>Actinomycetes</taxon>
        <taxon>Kitasatosporales</taxon>
        <taxon>Streptomycetaceae</taxon>
        <taxon>Streptomyces</taxon>
    </lineage>
</organism>
<evidence type="ECO:0000313" key="2">
    <source>
        <dbReference type="Proteomes" id="UP000556436"/>
    </source>
</evidence>
<accession>A0A7W7PHL3</accession>
<evidence type="ECO:0000313" key="1">
    <source>
        <dbReference type="EMBL" id="MBB4890087.1"/>
    </source>
</evidence>
<dbReference type="AlphaFoldDB" id="A0A7W7PHL3"/>
<gene>
    <name evidence="1" type="ORF">FHS38_006165</name>
</gene>
<proteinExistence type="predicted"/>
<reference evidence="1 2" key="1">
    <citation type="submission" date="2020-08" db="EMBL/GenBank/DDBJ databases">
        <title>Genomic Encyclopedia of Type Strains, Phase III (KMG-III): the genomes of soil and plant-associated and newly described type strains.</title>
        <authorList>
            <person name="Whitman W."/>
        </authorList>
    </citation>
    <scope>NUCLEOTIDE SEQUENCE [LARGE SCALE GENOMIC DNA]</scope>
    <source>
        <strain evidence="1 2">CECT 3265</strain>
    </source>
</reference>
<dbReference type="Proteomes" id="UP000556436">
    <property type="component" value="Unassembled WGS sequence"/>
</dbReference>
<dbReference type="RefSeq" id="WP_184739045.1">
    <property type="nucleotide sequence ID" value="NZ_BMRW01000015.1"/>
</dbReference>
<dbReference type="EMBL" id="JACHJG010000017">
    <property type="protein sequence ID" value="MBB4890087.1"/>
    <property type="molecule type" value="Genomic_DNA"/>
</dbReference>